<sequence>MDLVTTLISLISGALGGNATGAVMKEKSMSTLGNSVTGAVGGGLGGLLMQALGLLDNPEIANAAGQGVEHLLGNLDLQALLSSIGGGAGGGVVLTILTTLLKSYLKSR</sequence>
<dbReference type="AlphaFoldDB" id="A0A090D274"/>
<evidence type="ECO:0000313" key="3">
    <source>
        <dbReference type="Proteomes" id="UP000031552"/>
    </source>
</evidence>
<dbReference type="eggNOG" id="ENOG5033G56">
    <property type="taxonomic scope" value="Bacteria"/>
</dbReference>
<protein>
    <submittedName>
        <fullName evidence="2">Membrane protein</fullName>
    </submittedName>
</protein>
<dbReference type="STRING" id="1437425.CSEC_1576"/>
<feature type="transmembrane region" description="Helical" evidence="1">
    <location>
        <begin position="79"/>
        <end position="101"/>
    </location>
</feature>
<keyword evidence="1" id="KW-0472">Membrane</keyword>
<reference evidence="2" key="2">
    <citation type="submission" date="2014-09" db="EMBL/GenBank/DDBJ databases">
        <title>Criblamydia sequanensis harbors a mega-plasmid encoding arsenite resistance.</title>
        <authorList>
            <person name="Bertelli C."/>
            <person name="Goesmann A."/>
            <person name="Greub G."/>
        </authorList>
    </citation>
    <scope>NUCLEOTIDE SEQUENCE [LARGE SCALE GENOMIC DNA]</scope>
    <source>
        <strain evidence="2">CRIB-18</strain>
    </source>
</reference>
<organism evidence="2 3">
    <name type="scientific">Candidatus Criblamydia sequanensis CRIB-18</name>
    <dbReference type="NCBI Taxonomy" id="1437425"/>
    <lineage>
        <taxon>Bacteria</taxon>
        <taxon>Pseudomonadati</taxon>
        <taxon>Chlamydiota</taxon>
        <taxon>Chlamydiia</taxon>
        <taxon>Parachlamydiales</taxon>
        <taxon>Candidatus Criblamydiaceae</taxon>
        <taxon>Candidatus Criblamydia</taxon>
    </lineage>
</organism>
<keyword evidence="3" id="KW-1185">Reference proteome</keyword>
<dbReference type="EMBL" id="CCEJ010000007">
    <property type="protein sequence ID" value="CDR34390.1"/>
    <property type="molecule type" value="Genomic_DNA"/>
</dbReference>
<dbReference type="Proteomes" id="UP000031552">
    <property type="component" value="Unassembled WGS sequence"/>
</dbReference>
<comment type="caution">
    <text evidence="2">The sequence shown here is derived from an EMBL/GenBank/DDBJ whole genome shotgun (WGS) entry which is preliminary data.</text>
</comment>
<gene>
    <name evidence="2" type="ORF">CSEC_1576</name>
</gene>
<keyword evidence="1" id="KW-0812">Transmembrane</keyword>
<evidence type="ECO:0000313" key="2">
    <source>
        <dbReference type="EMBL" id="CDR34390.1"/>
    </source>
</evidence>
<dbReference type="RefSeq" id="WP_041017959.1">
    <property type="nucleotide sequence ID" value="NZ_CCEJ010000007.1"/>
</dbReference>
<dbReference type="OrthoDB" id="5657203at2"/>
<name>A0A090D274_9BACT</name>
<proteinExistence type="predicted"/>
<reference evidence="2" key="1">
    <citation type="submission" date="2013-12" db="EMBL/GenBank/DDBJ databases">
        <authorList>
            <person name="Linke B."/>
        </authorList>
    </citation>
    <scope>NUCLEOTIDE SEQUENCE [LARGE SCALE GENOMIC DNA]</scope>
    <source>
        <strain evidence="2">CRIB-18</strain>
    </source>
</reference>
<accession>A0A090D274</accession>
<evidence type="ECO:0000256" key="1">
    <source>
        <dbReference type="SAM" id="Phobius"/>
    </source>
</evidence>
<keyword evidence="1" id="KW-1133">Transmembrane helix</keyword>